<evidence type="ECO:0000313" key="3">
    <source>
        <dbReference type="Proteomes" id="UP000001072"/>
    </source>
</evidence>
<feature type="compositionally biased region" description="Basic and acidic residues" evidence="1">
    <location>
        <begin position="51"/>
        <end position="65"/>
    </location>
</feature>
<sequence>MPARNFDNKTSSRPVSSPATTPEVVIPNVDSADGSVVVGEVGENSDSPVLRGKEEDSSNHGRPISEDTSTTAVHFSTNCNNESSSDNRPIAKGTVVASYNVRRAPRFVRRTQPSESQGLVQLQLDESDSKLHLDEFDSKLCLIILLQYHDLLHQSLINHQFQFHQKMKSAHDA</sequence>
<accession>F4RZ01</accession>
<feature type="compositionally biased region" description="Polar residues" evidence="1">
    <location>
        <begin position="8"/>
        <end position="20"/>
    </location>
</feature>
<feature type="compositionally biased region" description="Low complexity" evidence="1">
    <location>
        <begin position="28"/>
        <end position="47"/>
    </location>
</feature>
<dbReference type="InParanoid" id="F4RZ01"/>
<dbReference type="VEuPathDB" id="FungiDB:MELLADRAFT_110201"/>
<feature type="region of interest" description="Disordered" evidence="1">
    <location>
        <begin position="1"/>
        <end position="91"/>
    </location>
</feature>
<dbReference type="HOGENOM" id="CLU_1547946_0_0_1"/>
<dbReference type="GeneID" id="18924001"/>
<feature type="compositionally biased region" description="Polar residues" evidence="1">
    <location>
        <begin position="66"/>
        <end position="87"/>
    </location>
</feature>
<gene>
    <name evidence="2" type="ORF">MELLADRAFT_110201</name>
</gene>
<name>F4RZ01_MELLP</name>
<keyword evidence="3" id="KW-1185">Reference proteome</keyword>
<reference evidence="3" key="1">
    <citation type="journal article" date="2011" name="Proc. Natl. Acad. Sci. U.S.A.">
        <title>Obligate biotrophy features unraveled by the genomic analysis of rust fungi.</title>
        <authorList>
            <person name="Duplessis S."/>
            <person name="Cuomo C.A."/>
            <person name="Lin Y.-C."/>
            <person name="Aerts A."/>
            <person name="Tisserant E."/>
            <person name="Veneault-Fourrey C."/>
            <person name="Joly D.L."/>
            <person name="Hacquard S."/>
            <person name="Amselem J."/>
            <person name="Cantarel B.L."/>
            <person name="Chiu R."/>
            <person name="Coutinho P.M."/>
            <person name="Feau N."/>
            <person name="Field M."/>
            <person name="Frey P."/>
            <person name="Gelhaye E."/>
            <person name="Goldberg J."/>
            <person name="Grabherr M.G."/>
            <person name="Kodira C.D."/>
            <person name="Kohler A."/>
            <person name="Kuees U."/>
            <person name="Lindquist E.A."/>
            <person name="Lucas S.M."/>
            <person name="Mago R."/>
            <person name="Mauceli E."/>
            <person name="Morin E."/>
            <person name="Murat C."/>
            <person name="Pangilinan J.L."/>
            <person name="Park R."/>
            <person name="Pearson M."/>
            <person name="Quesneville H."/>
            <person name="Rouhier N."/>
            <person name="Sakthikumar S."/>
            <person name="Salamov A.A."/>
            <person name="Schmutz J."/>
            <person name="Selles B."/>
            <person name="Shapiro H."/>
            <person name="Tanguay P."/>
            <person name="Tuskan G.A."/>
            <person name="Henrissat B."/>
            <person name="Van de Peer Y."/>
            <person name="Rouze P."/>
            <person name="Ellis J.G."/>
            <person name="Dodds P.N."/>
            <person name="Schein J.E."/>
            <person name="Zhong S."/>
            <person name="Hamelin R.C."/>
            <person name="Grigoriev I.V."/>
            <person name="Szabo L.J."/>
            <person name="Martin F."/>
        </authorList>
    </citation>
    <scope>NUCLEOTIDE SEQUENCE [LARGE SCALE GENOMIC DNA]</scope>
    <source>
        <strain evidence="3">98AG31 / pathotype 3-4-7</strain>
    </source>
</reference>
<dbReference type="EMBL" id="GL883131">
    <property type="protein sequence ID" value="EGG02413.1"/>
    <property type="molecule type" value="Genomic_DNA"/>
</dbReference>
<proteinExistence type="predicted"/>
<dbReference type="AlphaFoldDB" id="F4RZ01"/>
<evidence type="ECO:0000256" key="1">
    <source>
        <dbReference type="SAM" id="MobiDB-lite"/>
    </source>
</evidence>
<dbReference type="KEGG" id="mlr:MELLADRAFT_110201"/>
<dbReference type="RefSeq" id="XP_007414398.1">
    <property type="nucleotide sequence ID" value="XM_007414336.1"/>
</dbReference>
<protein>
    <submittedName>
        <fullName evidence="2">Uncharacterized protein</fullName>
    </submittedName>
</protein>
<evidence type="ECO:0000313" key="2">
    <source>
        <dbReference type="EMBL" id="EGG02413.1"/>
    </source>
</evidence>
<organism evidence="3">
    <name type="scientific">Melampsora larici-populina (strain 98AG31 / pathotype 3-4-7)</name>
    <name type="common">Poplar leaf rust fungus</name>
    <dbReference type="NCBI Taxonomy" id="747676"/>
    <lineage>
        <taxon>Eukaryota</taxon>
        <taxon>Fungi</taxon>
        <taxon>Dikarya</taxon>
        <taxon>Basidiomycota</taxon>
        <taxon>Pucciniomycotina</taxon>
        <taxon>Pucciniomycetes</taxon>
        <taxon>Pucciniales</taxon>
        <taxon>Melampsoraceae</taxon>
        <taxon>Melampsora</taxon>
    </lineage>
</organism>
<dbReference type="Proteomes" id="UP000001072">
    <property type="component" value="Unassembled WGS sequence"/>
</dbReference>